<feature type="signal peptide" evidence="1">
    <location>
        <begin position="1"/>
        <end position="22"/>
    </location>
</feature>
<keyword evidence="3" id="KW-1185">Reference proteome</keyword>
<reference evidence="2 3" key="1">
    <citation type="submission" date="2019-01" db="EMBL/GenBank/DDBJ databases">
        <title>Lacibacter sp. strain TTM-7.</title>
        <authorList>
            <person name="Chen W.-M."/>
        </authorList>
    </citation>
    <scope>NUCLEOTIDE SEQUENCE [LARGE SCALE GENOMIC DNA]</scope>
    <source>
        <strain evidence="2 3">TTM-7</strain>
    </source>
</reference>
<keyword evidence="1" id="KW-0732">Signal</keyword>
<proteinExistence type="predicted"/>
<feature type="chain" id="PRO_5020565898" evidence="1">
    <location>
        <begin position="23"/>
        <end position="367"/>
    </location>
</feature>
<gene>
    <name evidence="2" type="ORF">ESA94_02835</name>
</gene>
<evidence type="ECO:0000313" key="3">
    <source>
        <dbReference type="Proteomes" id="UP000290204"/>
    </source>
</evidence>
<dbReference type="Proteomes" id="UP000290204">
    <property type="component" value="Unassembled WGS sequence"/>
</dbReference>
<organism evidence="2 3">
    <name type="scientific">Lacibacter luteus</name>
    <dbReference type="NCBI Taxonomy" id="2508719"/>
    <lineage>
        <taxon>Bacteria</taxon>
        <taxon>Pseudomonadati</taxon>
        <taxon>Bacteroidota</taxon>
        <taxon>Chitinophagia</taxon>
        <taxon>Chitinophagales</taxon>
        <taxon>Chitinophagaceae</taxon>
        <taxon>Lacibacter</taxon>
    </lineage>
</organism>
<dbReference type="OrthoDB" id="1429018at2"/>
<dbReference type="RefSeq" id="WP_129129338.1">
    <property type="nucleotide sequence ID" value="NZ_SDHW01000001.1"/>
</dbReference>
<evidence type="ECO:0000256" key="1">
    <source>
        <dbReference type="SAM" id="SignalP"/>
    </source>
</evidence>
<sequence>MRLLTFVATVLFMQLLSISSCKKPTPSTAPAVDLSQVKITAFEFAEATAVSVNITHPVLVNGEETTAGRIEIIMPEDLTGLQLTPLVSNFLQQEFTISPQLGIKTDYENKEVLYTITSTQNTRKKLRYKVVVQKETAGALRLTDVQLLQSSNPQLGSDIHAAHILHSNASIGKVYLFVPAGTNFSSLTAKMVHNGSEVRYTQNAAEVPGNSANVYPANGQVLDFAYPKGFYVALKRGNETVTYSIVVDVVKPVAFTNEQVTLQLATGVNHQLKAGELHNRGNRPITINQIVHADPVPALSPLRTFVLIPSGGLLPGQKADVITSFDARSLPAGAYEITAKIRPGFVMEPEAQTFLQTSDFKLKAVLQ</sequence>
<protein>
    <submittedName>
        <fullName evidence="2">Uncharacterized protein</fullName>
    </submittedName>
</protein>
<name>A0A4Q1CLT7_9BACT</name>
<comment type="caution">
    <text evidence="2">The sequence shown here is derived from an EMBL/GenBank/DDBJ whole genome shotgun (WGS) entry which is preliminary data.</text>
</comment>
<dbReference type="EMBL" id="SDHW01000001">
    <property type="protein sequence ID" value="RXK61966.1"/>
    <property type="molecule type" value="Genomic_DNA"/>
</dbReference>
<dbReference type="AlphaFoldDB" id="A0A4Q1CLT7"/>
<dbReference type="PROSITE" id="PS51257">
    <property type="entry name" value="PROKAR_LIPOPROTEIN"/>
    <property type="match status" value="1"/>
</dbReference>
<accession>A0A4Q1CLT7</accession>
<evidence type="ECO:0000313" key="2">
    <source>
        <dbReference type="EMBL" id="RXK61966.1"/>
    </source>
</evidence>